<gene>
    <name evidence="2" type="ORF">WH47_11662</name>
</gene>
<feature type="region of interest" description="Disordered" evidence="1">
    <location>
        <begin position="134"/>
        <end position="172"/>
    </location>
</feature>
<evidence type="ECO:0000256" key="1">
    <source>
        <dbReference type="SAM" id="MobiDB-lite"/>
    </source>
</evidence>
<keyword evidence="3" id="KW-1185">Reference proteome</keyword>
<proteinExistence type="predicted"/>
<accession>A0A0L7R9F1</accession>
<sequence length="313" mass="35588">MSTRALLPLETVAFHASLITVHHSLAYPDVVRTETMHEIIKEPESGKGATALAKKRAASHGKEEEDLNAIIRRMIIAELKRHRKREQTVLKRAHSDTESVVSKRRHNTRNRTGLFSLGGRTFFQDLVELEESLRRNAENTTDSESTVKRENFAKQEGNRSRNDATAADRAHDSINSANVRKIGSNIHLERKVNARCLANVVAERSIVARKASTIHEQSQENKSTQTEHTYVIHSVRSCPLRKRHLPLQLHRQASGREAASSKTVYASLNFSRFVFRKASDNLIYEKSKGSHSPSYIPAPERFRWKYVAPRKTK</sequence>
<protein>
    <submittedName>
        <fullName evidence="2">Uncharacterized protein</fullName>
    </submittedName>
</protein>
<dbReference type="Proteomes" id="UP000053825">
    <property type="component" value="Unassembled WGS sequence"/>
</dbReference>
<feature type="compositionally biased region" description="Basic and acidic residues" evidence="1">
    <location>
        <begin position="145"/>
        <end position="172"/>
    </location>
</feature>
<dbReference type="EMBL" id="KQ414627">
    <property type="protein sequence ID" value="KOC67483.1"/>
    <property type="molecule type" value="Genomic_DNA"/>
</dbReference>
<dbReference type="AlphaFoldDB" id="A0A0L7R9F1"/>
<name>A0A0L7R9F1_9HYME</name>
<reference evidence="2 3" key="1">
    <citation type="submission" date="2015-07" db="EMBL/GenBank/DDBJ databases">
        <title>The genome of Habropoda laboriosa.</title>
        <authorList>
            <person name="Pan H."/>
            <person name="Kapheim K."/>
        </authorList>
    </citation>
    <scope>NUCLEOTIDE SEQUENCE [LARGE SCALE GENOMIC DNA]</scope>
    <source>
        <strain evidence="2">0110345459</strain>
    </source>
</reference>
<evidence type="ECO:0000313" key="3">
    <source>
        <dbReference type="Proteomes" id="UP000053825"/>
    </source>
</evidence>
<evidence type="ECO:0000313" key="2">
    <source>
        <dbReference type="EMBL" id="KOC67483.1"/>
    </source>
</evidence>
<organism evidence="2 3">
    <name type="scientific">Habropoda laboriosa</name>
    <dbReference type="NCBI Taxonomy" id="597456"/>
    <lineage>
        <taxon>Eukaryota</taxon>
        <taxon>Metazoa</taxon>
        <taxon>Ecdysozoa</taxon>
        <taxon>Arthropoda</taxon>
        <taxon>Hexapoda</taxon>
        <taxon>Insecta</taxon>
        <taxon>Pterygota</taxon>
        <taxon>Neoptera</taxon>
        <taxon>Endopterygota</taxon>
        <taxon>Hymenoptera</taxon>
        <taxon>Apocrita</taxon>
        <taxon>Aculeata</taxon>
        <taxon>Apoidea</taxon>
        <taxon>Anthophila</taxon>
        <taxon>Apidae</taxon>
        <taxon>Habropoda</taxon>
    </lineage>
</organism>